<accession>G2DZJ6</accession>
<dbReference type="EMBL" id="AFWT01000008">
    <property type="protein sequence ID" value="EGV32223.1"/>
    <property type="molecule type" value="Genomic_DNA"/>
</dbReference>
<feature type="domain" description="Autotransporter" evidence="1">
    <location>
        <begin position="760"/>
        <end position="1031"/>
    </location>
</feature>
<name>G2DZJ6_9GAMM</name>
<dbReference type="eggNOG" id="COG4625">
    <property type="taxonomic scope" value="Bacteria"/>
</dbReference>
<dbReference type="InterPro" id="IPR005546">
    <property type="entry name" value="Autotransporte_beta"/>
</dbReference>
<dbReference type="PROSITE" id="PS51208">
    <property type="entry name" value="AUTOTRANSPORTER"/>
    <property type="match status" value="1"/>
</dbReference>
<protein>
    <submittedName>
        <fullName evidence="2">Outer membrane autotransporter barrel domain protein</fullName>
    </submittedName>
</protein>
<organism evidence="2 3">
    <name type="scientific">Thiorhodococcus drewsii AZ1</name>
    <dbReference type="NCBI Taxonomy" id="765913"/>
    <lineage>
        <taxon>Bacteria</taxon>
        <taxon>Pseudomonadati</taxon>
        <taxon>Pseudomonadota</taxon>
        <taxon>Gammaproteobacteria</taxon>
        <taxon>Chromatiales</taxon>
        <taxon>Chromatiaceae</taxon>
        <taxon>Thiorhodococcus</taxon>
    </lineage>
</organism>
<dbReference type="OrthoDB" id="5638366at2"/>
<dbReference type="Pfam" id="PF03797">
    <property type="entry name" value="Autotransporter"/>
    <property type="match status" value="1"/>
</dbReference>
<dbReference type="Proteomes" id="UP000004200">
    <property type="component" value="Unassembled WGS sequence"/>
</dbReference>
<proteinExistence type="predicted"/>
<keyword evidence="3" id="KW-1185">Reference proteome</keyword>
<dbReference type="SUPFAM" id="SSF56601">
    <property type="entry name" value="beta-lactamase/transpeptidase-like"/>
    <property type="match status" value="1"/>
</dbReference>
<dbReference type="Pfam" id="PF00144">
    <property type="entry name" value="Beta-lactamase"/>
    <property type="match status" value="1"/>
</dbReference>
<dbReference type="SUPFAM" id="SSF51126">
    <property type="entry name" value="Pectin lyase-like"/>
    <property type="match status" value="1"/>
</dbReference>
<dbReference type="eggNOG" id="COG1680">
    <property type="taxonomic scope" value="Bacteria"/>
</dbReference>
<dbReference type="PANTHER" id="PTHR46825:SF9">
    <property type="entry name" value="BETA-LACTAMASE-RELATED DOMAIN-CONTAINING PROTEIN"/>
    <property type="match status" value="1"/>
</dbReference>
<dbReference type="PATRIC" id="fig|765913.3.peg.1486"/>
<gene>
    <name evidence="2" type="ORF">ThidrDRAFT_1459</name>
</gene>
<dbReference type="SMART" id="SM00869">
    <property type="entry name" value="Autotransporter"/>
    <property type="match status" value="1"/>
</dbReference>
<dbReference type="Gene3D" id="2.40.128.130">
    <property type="entry name" value="Autotransporter beta-domain"/>
    <property type="match status" value="1"/>
</dbReference>
<evidence type="ECO:0000259" key="1">
    <source>
        <dbReference type="PROSITE" id="PS51208"/>
    </source>
</evidence>
<dbReference type="STRING" id="765913.ThidrDRAFT_1459"/>
<evidence type="ECO:0000313" key="2">
    <source>
        <dbReference type="EMBL" id="EGV32223.1"/>
    </source>
</evidence>
<dbReference type="InterPro" id="IPR036709">
    <property type="entry name" value="Autotransporte_beta_dom_sf"/>
</dbReference>
<dbReference type="AlphaFoldDB" id="G2DZJ6"/>
<dbReference type="InterPro" id="IPR011050">
    <property type="entry name" value="Pectin_lyase_fold/virulence"/>
</dbReference>
<dbReference type="InterPro" id="IPR050491">
    <property type="entry name" value="AmpC-like"/>
</dbReference>
<evidence type="ECO:0000313" key="3">
    <source>
        <dbReference type="Proteomes" id="UP000004200"/>
    </source>
</evidence>
<reference evidence="2 3" key="1">
    <citation type="submission" date="2011-06" db="EMBL/GenBank/DDBJ databases">
        <title>The draft genome of Thiorhodococcus drewsii AZ1.</title>
        <authorList>
            <consortium name="US DOE Joint Genome Institute (JGI-PGF)"/>
            <person name="Lucas S."/>
            <person name="Han J."/>
            <person name="Lapidus A."/>
            <person name="Cheng J.-F."/>
            <person name="Goodwin L."/>
            <person name="Pitluck S."/>
            <person name="Peters L."/>
            <person name="Land M.L."/>
            <person name="Hauser L."/>
            <person name="Vogl K."/>
            <person name="Liu Z."/>
            <person name="Imhoff J."/>
            <person name="Thiel V."/>
            <person name="Frigaard N.-U."/>
            <person name="Bryant D.A."/>
            <person name="Woyke T.J."/>
        </authorList>
    </citation>
    <scope>NUCLEOTIDE SEQUENCE [LARGE SCALE GENOMIC DNA]</scope>
    <source>
        <strain evidence="2 3">AZ1</strain>
    </source>
</reference>
<dbReference type="SUPFAM" id="SSF103515">
    <property type="entry name" value="Autotransporter"/>
    <property type="match status" value="1"/>
</dbReference>
<dbReference type="RefSeq" id="WP_007040173.1">
    <property type="nucleotide sequence ID" value="NZ_AFWT01000008.1"/>
</dbReference>
<dbReference type="InterPro" id="IPR012338">
    <property type="entry name" value="Beta-lactam/transpept-like"/>
</dbReference>
<dbReference type="InterPro" id="IPR001466">
    <property type="entry name" value="Beta-lactam-related"/>
</dbReference>
<sequence length="1031" mass="109426">MNGTHDTRKALATALTLAMCGGAEAQDVEALSRYLDITQDALVGQHGFYGVVSGMEFGNGGRWTHATGTTGPATASQGGRALTVDDRFHIGSQTKTYTGTVVLQFVGEGVIGLDDTLQEWYVRQPAATQALSVMSQQQRETFTVRDLISMRSGIAEYLSGEDPNHPGATILDTWNAKNGDYDLARAQLIAAALAEGSTMTPGDQGTFEYSNTNFTLAGIIAEAASCETGNCRTIRELITERVIEPLGLTNTLYPTGTEWGSDQHTNGTWNTYGALTDFTFTTPSVPNSAGAMISNVHDQLDWLIELTTNRNGTLAPAVFAERLKNTNIMNGEVGIIEGGYGFAIYGQHSTETGVFMLGHGGELSGYQTLMFHFPGDPDTTADDLFIVSDLNTFLSFPGNRQFTPADINDYFYDLQETVAIFDAFVRDPNGCSTSDSGTLCRGTTVADQQRNMTTAFTVQPSGYRWVSPEIGFDAPVPTYVFYGQDTTATRMTNGSIRIEDQGILKGYGNDLTLIRLEGTENSVQVDGKIETIGANTIAIDASAPSNDTIDIGPTGSVSGGIDITRGSDRLTVNGILTGDVSTGAASRLSGNGRINGLVSGSGTMTPGDRDTLGTLTVTRYEAADGVLEIDVDGASSRADLLSVVEQTATVENYAVADTGVAILGNGTLRLKGSALKGDVQLPILTAANGVSGRFARVEDPDGMSAASSRTALDVLSSSSAVTLTSTSPAIFDGTAETAYRSSLAVMDSVLTFARTTSAKQQKQLSGFVVSALGDEFSFDDADGVSGYDIRIGGMLAGLSGPLGERGVWAISLAKTSEKAKIDDTHREQKLDTSMIGITAKLDLDLVDLGLGIAYGFGDIDYQRDLGSAMATGDTDHERWILGMEVSRTTVVRGWNWNWLANLTYMRGSESAFTEASELGIPARFGGRHYERLRLGIGATASVTPTLKRVAPSLSLDLFQHLDLDNSDIAYAYDDGSHGTLEGRSADGPEARMTAGLSYKLTKNAMVKAALYVSAGDDYSNVGFTSGVDFAF</sequence>
<comment type="caution">
    <text evidence="2">The sequence shown here is derived from an EMBL/GenBank/DDBJ whole genome shotgun (WGS) entry which is preliminary data.</text>
</comment>
<dbReference type="Gene3D" id="3.40.710.10">
    <property type="entry name" value="DD-peptidase/beta-lactamase superfamily"/>
    <property type="match status" value="1"/>
</dbReference>
<dbReference type="PANTHER" id="PTHR46825">
    <property type="entry name" value="D-ALANYL-D-ALANINE-CARBOXYPEPTIDASE/ENDOPEPTIDASE AMPH"/>
    <property type="match status" value="1"/>
</dbReference>